<reference evidence="2" key="2">
    <citation type="journal article" date="2021" name="Microbiome">
        <title>Successional dynamics and alternative stable states in a saline activated sludge microbial community over 9 years.</title>
        <authorList>
            <person name="Wang Y."/>
            <person name="Ye J."/>
            <person name="Ju F."/>
            <person name="Liu L."/>
            <person name="Boyd J.A."/>
            <person name="Deng Y."/>
            <person name="Parks D.H."/>
            <person name="Jiang X."/>
            <person name="Yin X."/>
            <person name="Woodcroft B.J."/>
            <person name="Tyson G.W."/>
            <person name="Hugenholtz P."/>
            <person name="Polz M.F."/>
            <person name="Zhang T."/>
        </authorList>
    </citation>
    <scope>NUCLEOTIDE SEQUENCE</scope>
    <source>
        <strain evidence="2">HKST-UBA11</strain>
    </source>
</reference>
<organism evidence="2 3">
    <name type="scientific">Candidatus Dojkabacteria bacterium</name>
    <dbReference type="NCBI Taxonomy" id="2099670"/>
    <lineage>
        <taxon>Bacteria</taxon>
        <taxon>Candidatus Dojkabacteria</taxon>
    </lineage>
</organism>
<dbReference type="Proteomes" id="UP000754563">
    <property type="component" value="Unassembled WGS sequence"/>
</dbReference>
<protein>
    <submittedName>
        <fullName evidence="2">Uncharacterized protein</fullName>
    </submittedName>
</protein>
<proteinExistence type="predicted"/>
<reference evidence="2" key="1">
    <citation type="submission" date="2020-04" db="EMBL/GenBank/DDBJ databases">
        <authorList>
            <person name="Zhang T."/>
        </authorList>
    </citation>
    <scope>NUCLEOTIDE SEQUENCE</scope>
    <source>
        <strain evidence="2">HKST-UBA11</strain>
    </source>
</reference>
<feature type="region of interest" description="Disordered" evidence="1">
    <location>
        <begin position="45"/>
        <end position="65"/>
    </location>
</feature>
<dbReference type="EMBL" id="JAGQLH010000003">
    <property type="protein sequence ID" value="MCA9385089.1"/>
    <property type="molecule type" value="Genomic_DNA"/>
</dbReference>
<gene>
    <name evidence="2" type="ORF">KC717_00410</name>
</gene>
<comment type="caution">
    <text evidence="2">The sequence shown here is derived from an EMBL/GenBank/DDBJ whole genome shotgun (WGS) entry which is preliminary data.</text>
</comment>
<evidence type="ECO:0000256" key="1">
    <source>
        <dbReference type="SAM" id="MobiDB-lite"/>
    </source>
</evidence>
<dbReference type="AlphaFoldDB" id="A0A955RJQ2"/>
<name>A0A955RJQ2_9BACT</name>
<evidence type="ECO:0000313" key="2">
    <source>
        <dbReference type="EMBL" id="MCA9385089.1"/>
    </source>
</evidence>
<evidence type="ECO:0000313" key="3">
    <source>
        <dbReference type="Proteomes" id="UP000754563"/>
    </source>
</evidence>
<accession>A0A955RJQ2</accession>
<sequence length="65" mass="7109">MGPLEQFANNQEFIASLWANKEELGTALIILATTLCVLWCLPGESSESDVGEDTPPIQPPHNDKQ</sequence>